<accession>A0A9Q8QPP1</accession>
<evidence type="ECO:0000313" key="2">
    <source>
        <dbReference type="Proteomes" id="UP000829364"/>
    </source>
</evidence>
<dbReference type="EMBL" id="CP086361">
    <property type="protein sequence ID" value="UNI22499.1"/>
    <property type="molecule type" value="Genomic_DNA"/>
</dbReference>
<keyword evidence="2" id="KW-1185">Reference proteome</keyword>
<dbReference type="GeneID" id="72070331"/>
<organism evidence="1 2">
    <name type="scientific">Purpureocillium takamizusanense</name>
    <dbReference type="NCBI Taxonomy" id="2060973"/>
    <lineage>
        <taxon>Eukaryota</taxon>
        <taxon>Fungi</taxon>
        <taxon>Dikarya</taxon>
        <taxon>Ascomycota</taxon>
        <taxon>Pezizomycotina</taxon>
        <taxon>Sordariomycetes</taxon>
        <taxon>Hypocreomycetidae</taxon>
        <taxon>Hypocreales</taxon>
        <taxon>Ophiocordycipitaceae</taxon>
        <taxon>Purpureocillium</taxon>
    </lineage>
</organism>
<dbReference type="Proteomes" id="UP000829364">
    <property type="component" value="Chromosome 8"/>
</dbReference>
<sequence length="188" mass="20724">MDYSAPRTLHLYYRDGHDRVEVTDADKSTVLYVCYRTSSKPHQTICRAATHDKPETMVGQVSFHHFKSDIDVRMPLNPGVAMRKTGWTSSAYEVTSPGAQEGAAWTWKRDGAMTSNLKLVDARGAVLAAFDNASWSLKKQGTLTVQDWMPPPALLDVMIVTGLARVEYQRRSQKAHNGAAIASASGRG</sequence>
<dbReference type="OrthoDB" id="4725912at2759"/>
<evidence type="ECO:0000313" key="1">
    <source>
        <dbReference type="EMBL" id="UNI22499.1"/>
    </source>
</evidence>
<protein>
    <submittedName>
        <fullName evidence="1">Uncharacterized protein</fullName>
    </submittedName>
</protein>
<proteinExistence type="predicted"/>
<name>A0A9Q8QPP1_9HYPO</name>
<reference evidence="1" key="1">
    <citation type="submission" date="2021-11" db="EMBL/GenBank/DDBJ databases">
        <title>Purpureocillium_takamizusanense_genome.</title>
        <authorList>
            <person name="Nguyen N.-H."/>
        </authorList>
    </citation>
    <scope>NUCLEOTIDE SEQUENCE</scope>
    <source>
        <strain evidence="1">PT3</strain>
    </source>
</reference>
<dbReference type="KEGG" id="ptkz:JDV02_008384"/>
<dbReference type="AlphaFoldDB" id="A0A9Q8QPP1"/>
<gene>
    <name evidence="1" type="ORF">JDV02_008384</name>
</gene>
<dbReference type="RefSeq" id="XP_047845980.1">
    <property type="nucleotide sequence ID" value="XM_047989974.1"/>
</dbReference>